<feature type="transmembrane region" description="Helical" evidence="6">
    <location>
        <begin position="140"/>
        <end position="158"/>
    </location>
</feature>
<evidence type="ECO:0000256" key="5">
    <source>
        <dbReference type="ARBA" id="ARBA00023136"/>
    </source>
</evidence>
<evidence type="ECO:0000256" key="6">
    <source>
        <dbReference type="SAM" id="Phobius"/>
    </source>
</evidence>
<feature type="transmembrane region" description="Helical" evidence="6">
    <location>
        <begin position="83"/>
        <end position="106"/>
    </location>
</feature>
<dbReference type="PANTHER" id="PTHR22911">
    <property type="entry name" value="ACYL-MALONYL CONDENSING ENZYME-RELATED"/>
    <property type="match status" value="1"/>
</dbReference>
<reference evidence="8 9" key="1">
    <citation type="submission" date="2018-07" db="EMBL/GenBank/DDBJ databases">
        <authorList>
            <person name="Zhang Y."/>
            <person name="Wang L."/>
            <person name="Ma S."/>
        </authorList>
    </citation>
    <scope>NUCLEOTIDE SEQUENCE [LARGE SCALE GENOMIC DNA]</scope>
    <source>
        <strain evidence="8 9">4-2</strain>
    </source>
</reference>
<feature type="transmembrane region" description="Helical" evidence="6">
    <location>
        <begin position="164"/>
        <end position="182"/>
    </location>
</feature>
<evidence type="ECO:0000256" key="2">
    <source>
        <dbReference type="ARBA" id="ARBA00009853"/>
    </source>
</evidence>
<name>A0A3M0M4Q7_9RHOB</name>
<dbReference type="InterPro" id="IPR037185">
    <property type="entry name" value="EmrE-like"/>
</dbReference>
<keyword evidence="5 6" id="KW-0472">Membrane</keyword>
<feature type="transmembrane region" description="Helical" evidence="6">
    <location>
        <begin position="21"/>
        <end position="42"/>
    </location>
</feature>
<feature type="transmembrane region" description="Helical" evidence="6">
    <location>
        <begin position="276"/>
        <end position="294"/>
    </location>
</feature>
<evidence type="ECO:0000313" key="8">
    <source>
        <dbReference type="EMBL" id="RMC30470.1"/>
    </source>
</evidence>
<comment type="caution">
    <text evidence="8">The sequence shown here is derived from an EMBL/GenBank/DDBJ whole genome shotgun (WGS) entry which is preliminary data.</text>
</comment>
<organism evidence="8 9">
    <name type="scientific">Paracoccus alkanivorans</name>
    <dbReference type="NCBI Taxonomy" id="2116655"/>
    <lineage>
        <taxon>Bacteria</taxon>
        <taxon>Pseudomonadati</taxon>
        <taxon>Pseudomonadota</taxon>
        <taxon>Alphaproteobacteria</taxon>
        <taxon>Rhodobacterales</taxon>
        <taxon>Paracoccaceae</taxon>
        <taxon>Paracoccus</taxon>
    </lineage>
</organism>
<dbReference type="GO" id="GO:0016020">
    <property type="term" value="C:membrane"/>
    <property type="evidence" value="ECO:0007669"/>
    <property type="project" value="UniProtKB-SubCell"/>
</dbReference>
<dbReference type="Pfam" id="PF00892">
    <property type="entry name" value="EamA"/>
    <property type="match status" value="2"/>
</dbReference>
<sequence length="302" mass="32428">MAVTDDMVGRMQRRVALLPGNLQGALWIALAGLVMTVMTALIKTVGETIPVIQILFLRQLVMTAAMMPGILRNPRGAFATDTPYLHLLRVLLSTVAMTAGFTAMVHLPLADAVAISFSRSFFVAIFAILLLHEIVGRHRWAGIAAGFAGVIVITNPTGAQIDGYVLMALFSAGAVALVMVIVRKLAQREKLATVITYQAVGVGLILAVPTILVWVPPTPGQWALLLCIGLLSTLGQSLNFMAFRVGEATALAPVDYLRLIYSTAIGAIFFLEQPTWSTMAGALLVILGTCWGLWHERHGNRG</sequence>
<gene>
    <name evidence="8" type="ORF">C9E81_21685</name>
</gene>
<evidence type="ECO:0000256" key="1">
    <source>
        <dbReference type="ARBA" id="ARBA00004141"/>
    </source>
</evidence>
<evidence type="ECO:0000259" key="7">
    <source>
        <dbReference type="Pfam" id="PF00892"/>
    </source>
</evidence>
<keyword evidence="4 6" id="KW-1133">Transmembrane helix</keyword>
<dbReference type="PANTHER" id="PTHR22911:SF6">
    <property type="entry name" value="SOLUTE CARRIER FAMILY 35 MEMBER G1"/>
    <property type="match status" value="1"/>
</dbReference>
<evidence type="ECO:0000256" key="3">
    <source>
        <dbReference type="ARBA" id="ARBA00022692"/>
    </source>
</evidence>
<dbReference type="SUPFAM" id="SSF103481">
    <property type="entry name" value="Multidrug resistance efflux transporter EmrE"/>
    <property type="match status" value="2"/>
</dbReference>
<dbReference type="Proteomes" id="UP000273516">
    <property type="component" value="Unassembled WGS sequence"/>
</dbReference>
<feature type="domain" description="EamA" evidence="7">
    <location>
        <begin position="165"/>
        <end position="290"/>
    </location>
</feature>
<keyword evidence="9" id="KW-1185">Reference proteome</keyword>
<feature type="transmembrane region" description="Helical" evidence="6">
    <location>
        <begin position="48"/>
        <end position="71"/>
    </location>
</feature>
<feature type="transmembrane region" description="Helical" evidence="6">
    <location>
        <begin position="221"/>
        <end position="243"/>
    </location>
</feature>
<proteinExistence type="inferred from homology"/>
<dbReference type="InterPro" id="IPR000620">
    <property type="entry name" value="EamA_dom"/>
</dbReference>
<keyword evidence="3 6" id="KW-0812">Transmembrane</keyword>
<feature type="transmembrane region" description="Helical" evidence="6">
    <location>
        <begin position="194"/>
        <end position="215"/>
    </location>
</feature>
<protein>
    <submittedName>
        <fullName evidence="8">DMT family transporter</fullName>
    </submittedName>
</protein>
<evidence type="ECO:0000313" key="9">
    <source>
        <dbReference type="Proteomes" id="UP000273516"/>
    </source>
</evidence>
<dbReference type="OrthoDB" id="9807937at2"/>
<dbReference type="RefSeq" id="WP_122114452.1">
    <property type="nucleotide sequence ID" value="NZ_QOKZ01000017.1"/>
</dbReference>
<dbReference type="EMBL" id="QOKZ01000017">
    <property type="protein sequence ID" value="RMC30470.1"/>
    <property type="molecule type" value="Genomic_DNA"/>
</dbReference>
<feature type="domain" description="EamA" evidence="7">
    <location>
        <begin position="24"/>
        <end position="154"/>
    </location>
</feature>
<feature type="transmembrane region" description="Helical" evidence="6">
    <location>
        <begin position="250"/>
        <end position="270"/>
    </location>
</feature>
<accession>A0A3M0M4Q7</accession>
<feature type="transmembrane region" description="Helical" evidence="6">
    <location>
        <begin position="112"/>
        <end position="131"/>
    </location>
</feature>
<dbReference type="AlphaFoldDB" id="A0A3M0M4Q7"/>
<comment type="similarity">
    <text evidence="2">Belongs to the drug/metabolite transporter (DMT) superfamily. 10 TMS drug/metabolite exporter (DME) (TC 2.A.7.3) family.</text>
</comment>
<evidence type="ECO:0000256" key="4">
    <source>
        <dbReference type="ARBA" id="ARBA00022989"/>
    </source>
</evidence>
<comment type="subcellular location">
    <subcellularLocation>
        <location evidence="1">Membrane</location>
        <topology evidence="1">Multi-pass membrane protein</topology>
    </subcellularLocation>
</comment>